<feature type="region of interest" description="C-terminal hotdog fold" evidence="9">
    <location>
        <begin position="3072"/>
        <end position="3212"/>
    </location>
</feature>
<keyword evidence="4" id="KW-0963">Cytoplasm</keyword>
<dbReference type="Gene3D" id="3.40.50.720">
    <property type="entry name" value="NAD(P)-binding Rossmann-like Domain"/>
    <property type="match status" value="2"/>
</dbReference>
<protein>
    <submittedName>
        <fullName evidence="14">Pks BonB</fullName>
    </submittedName>
</protein>
<dbReference type="CDD" id="cd08953">
    <property type="entry name" value="KR_2_SDR_x"/>
    <property type="match status" value="2"/>
</dbReference>
<dbReference type="GO" id="GO:0031177">
    <property type="term" value="F:phosphopantetheine binding"/>
    <property type="evidence" value="ECO:0007669"/>
    <property type="project" value="InterPro"/>
</dbReference>
<feature type="active site" description="Proton acceptor; for dehydratase activity" evidence="9">
    <location>
        <position position="58"/>
    </location>
</feature>
<evidence type="ECO:0000256" key="8">
    <source>
        <dbReference type="ARBA" id="ARBA00054155"/>
    </source>
</evidence>
<feature type="region of interest" description="C-terminal hotdog fold" evidence="9">
    <location>
        <begin position="170"/>
        <end position="319"/>
    </location>
</feature>
<dbReference type="EMBL" id="JX173632">
    <property type="protein sequence ID" value="AFN27481.1"/>
    <property type="molecule type" value="Genomic_DNA"/>
</dbReference>
<evidence type="ECO:0000313" key="14">
    <source>
        <dbReference type="EMBL" id="AFN27481.1"/>
    </source>
</evidence>
<comment type="pathway">
    <text evidence="2">Antibiotic biosynthesis.</text>
</comment>
<evidence type="ECO:0000256" key="4">
    <source>
        <dbReference type="ARBA" id="ARBA00022490"/>
    </source>
</evidence>
<dbReference type="SMART" id="SM01294">
    <property type="entry name" value="PKS_PP_betabranch"/>
    <property type="match status" value="2"/>
</dbReference>
<feature type="compositionally biased region" description="Polar residues" evidence="10">
    <location>
        <begin position="345"/>
        <end position="358"/>
    </location>
</feature>
<dbReference type="Pfam" id="PF08659">
    <property type="entry name" value="KR"/>
    <property type="match status" value="2"/>
</dbReference>
<comment type="function">
    <text evidence="8">Involved in production of the polyketide antibiotic thailandamide.</text>
</comment>
<dbReference type="InterPro" id="IPR036736">
    <property type="entry name" value="ACP-like_sf"/>
</dbReference>
<dbReference type="Pfam" id="PF00109">
    <property type="entry name" value="ketoacyl-synt"/>
    <property type="match status" value="2"/>
</dbReference>
<dbReference type="SUPFAM" id="SSF51735">
    <property type="entry name" value="NAD(P)-binding Rossmann-fold domains"/>
    <property type="match status" value="2"/>
</dbReference>
<comment type="caution">
    <text evidence="9">Lacks conserved residue(s) required for the propagation of feature annotation.</text>
</comment>
<dbReference type="GO" id="GO:0004315">
    <property type="term" value="F:3-oxoacyl-[acyl-carrier-protein] synthase activity"/>
    <property type="evidence" value="ECO:0007669"/>
    <property type="project" value="InterPro"/>
</dbReference>
<dbReference type="SMART" id="SM00825">
    <property type="entry name" value="PKS_KS"/>
    <property type="match status" value="2"/>
</dbReference>
<feature type="region of interest" description="Disordered" evidence="10">
    <location>
        <begin position="2274"/>
        <end position="2311"/>
    </location>
</feature>
<feature type="region of interest" description="Disordered" evidence="10">
    <location>
        <begin position="1321"/>
        <end position="1341"/>
    </location>
</feature>
<dbReference type="InterPro" id="IPR050091">
    <property type="entry name" value="PKS_NRPS_Biosynth_Enz"/>
</dbReference>
<feature type="region of interest" description="Disordered" evidence="10">
    <location>
        <begin position="1"/>
        <end position="26"/>
    </location>
</feature>
<dbReference type="InterPro" id="IPR020806">
    <property type="entry name" value="PKS_PP-bd"/>
</dbReference>
<evidence type="ECO:0000256" key="3">
    <source>
        <dbReference type="ARBA" id="ARBA00022450"/>
    </source>
</evidence>
<dbReference type="PROSITE" id="PS50075">
    <property type="entry name" value="CARRIER"/>
    <property type="match status" value="2"/>
</dbReference>
<dbReference type="InterPro" id="IPR042104">
    <property type="entry name" value="PKS_dehydratase_sf"/>
</dbReference>
<proteinExistence type="predicted"/>
<keyword evidence="6" id="KW-0808">Transferase</keyword>
<dbReference type="SMART" id="SM00822">
    <property type="entry name" value="PKS_KR"/>
    <property type="match status" value="2"/>
</dbReference>
<evidence type="ECO:0000256" key="10">
    <source>
        <dbReference type="SAM" id="MobiDB-lite"/>
    </source>
</evidence>
<feature type="active site" description="Proton donor; for dehydratase activity" evidence="9">
    <location>
        <position position="3130"/>
    </location>
</feature>
<accession>J7FEN4</accession>
<feature type="region of interest" description="C-terminal hotdog fold" evidence="9">
    <location>
        <begin position="1574"/>
        <end position="1712"/>
    </location>
</feature>
<dbReference type="GO" id="GO:0005737">
    <property type="term" value="C:cytoplasm"/>
    <property type="evidence" value="ECO:0007669"/>
    <property type="project" value="UniProtKB-SubCell"/>
</dbReference>
<dbReference type="Pfam" id="PF14765">
    <property type="entry name" value="PS-DH"/>
    <property type="match status" value="4"/>
</dbReference>
<dbReference type="PROSITE" id="PS52019">
    <property type="entry name" value="PKS_MFAS_DH"/>
    <property type="match status" value="4"/>
</dbReference>
<feature type="domain" description="Ketosynthase family 3 (KS3)" evidence="12">
    <location>
        <begin position="2322"/>
        <end position="2746"/>
    </location>
</feature>
<feature type="domain" description="PKS/mFAS DH" evidence="13">
    <location>
        <begin position="2934"/>
        <end position="3212"/>
    </location>
</feature>
<dbReference type="SUPFAM" id="SSF53901">
    <property type="entry name" value="Thiolase-like"/>
    <property type="match status" value="2"/>
</dbReference>
<dbReference type="InterPro" id="IPR057326">
    <property type="entry name" value="KR_dom"/>
</dbReference>
<organism evidence="14">
    <name type="scientific">Burkholderia gladioli</name>
    <name type="common">Pseudomonas marginata</name>
    <name type="synonym">Phytomonas marginata</name>
    <dbReference type="NCBI Taxonomy" id="28095"/>
    <lineage>
        <taxon>Bacteria</taxon>
        <taxon>Pseudomonadati</taxon>
        <taxon>Pseudomonadota</taxon>
        <taxon>Betaproteobacteria</taxon>
        <taxon>Burkholderiales</taxon>
        <taxon>Burkholderiaceae</taxon>
        <taxon>Burkholderia</taxon>
    </lineage>
</organism>
<keyword evidence="5" id="KW-0597">Phosphoprotein</keyword>
<feature type="region of interest" description="N-terminal hotdog fold" evidence="9">
    <location>
        <begin position="8"/>
        <end position="155"/>
    </location>
</feature>
<feature type="domain" description="PKS/mFAS DH" evidence="13">
    <location>
        <begin position="1431"/>
        <end position="1712"/>
    </location>
</feature>
<dbReference type="InterPro" id="IPR009081">
    <property type="entry name" value="PP-bd_ACP"/>
</dbReference>
<feature type="active site" description="Proton acceptor; for dehydratase activity" evidence="9">
    <location>
        <position position="2963"/>
    </location>
</feature>
<dbReference type="PANTHER" id="PTHR43775">
    <property type="entry name" value="FATTY ACID SYNTHASE"/>
    <property type="match status" value="1"/>
</dbReference>
<dbReference type="InterPro" id="IPR016039">
    <property type="entry name" value="Thiolase-like"/>
</dbReference>
<dbReference type="Pfam" id="PF02801">
    <property type="entry name" value="Ketoacyl-synt_C"/>
    <property type="match status" value="2"/>
</dbReference>
<dbReference type="InterPro" id="IPR049900">
    <property type="entry name" value="PKS_mFAS_DH"/>
</dbReference>
<feature type="active site" description="Proton donor; for dehydratase activity" evidence="9">
    <location>
        <position position="231"/>
    </location>
</feature>
<dbReference type="GO" id="GO:0004312">
    <property type="term" value="F:fatty acid synthase activity"/>
    <property type="evidence" value="ECO:0007669"/>
    <property type="project" value="TreeGrafter"/>
</dbReference>
<dbReference type="Pfam" id="PF22336">
    <property type="entry name" value="RhiE-like_linker"/>
    <property type="match status" value="2"/>
</dbReference>
<evidence type="ECO:0000256" key="7">
    <source>
        <dbReference type="ARBA" id="ARBA00022737"/>
    </source>
</evidence>
<dbReference type="InterPro" id="IPR020841">
    <property type="entry name" value="PKS_Beta-ketoAc_synthase_dom"/>
</dbReference>
<comment type="subcellular location">
    <subcellularLocation>
        <location evidence="1">Cytoplasm</location>
    </subcellularLocation>
</comment>
<dbReference type="Gene3D" id="3.10.129.110">
    <property type="entry name" value="Polyketide synthase dehydratase"/>
    <property type="match status" value="4"/>
</dbReference>
<dbReference type="Gene3D" id="1.10.1200.10">
    <property type="entry name" value="ACP-like"/>
    <property type="match status" value="2"/>
</dbReference>
<dbReference type="Gene3D" id="3.40.47.10">
    <property type="match status" value="2"/>
</dbReference>
<dbReference type="InterPro" id="IPR014031">
    <property type="entry name" value="Ketoacyl_synth_C"/>
</dbReference>
<dbReference type="PROSITE" id="PS52004">
    <property type="entry name" value="KS3_2"/>
    <property type="match status" value="2"/>
</dbReference>
<evidence type="ECO:0000256" key="9">
    <source>
        <dbReference type="PROSITE-ProRule" id="PRU01363"/>
    </source>
</evidence>
<evidence type="ECO:0000256" key="6">
    <source>
        <dbReference type="ARBA" id="ARBA00022679"/>
    </source>
</evidence>
<dbReference type="InterPro" id="IPR013968">
    <property type="entry name" value="PKS_KR"/>
</dbReference>
<feature type="region of interest" description="N-terminal hotdog fold" evidence="9">
    <location>
        <begin position="1431"/>
        <end position="1557"/>
    </location>
</feature>
<evidence type="ECO:0000259" key="13">
    <source>
        <dbReference type="PROSITE" id="PS52019"/>
    </source>
</evidence>
<dbReference type="InterPro" id="IPR049551">
    <property type="entry name" value="PKS_DH_C"/>
</dbReference>
<dbReference type="CDD" id="cd00833">
    <property type="entry name" value="PKS"/>
    <property type="match status" value="2"/>
</dbReference>
<dbReference type="Pfam" id="PF21089">
    <property type="entry name" value="PKS_DH_N"/>
    <property type="match status" value="3"/>
</dbReference>
<dbReference type="GO" id="GO:0005886">
    <property type="term" value="C:plasma membrane"/>
    <property type="evidence" value="ECO:0007669"/>
    <property type="project" value="TreeGrafter"/>
</dbReference>
<evidence type="ECO:0000259" key="12">
    <source>
        <dbReference type="PROSITE" id="PS52004"/>
    </source>
</evidence>
<name>J7FEN4_BURGA</name>
<dbReference type="SMART" id="SM00823">
    <property type="entry name" value="PKS_PP"/>
    <property type="match status" value="2"/>
</dbReference>
<dbReference type="InterPro" id="IPR054514">
    <property type="entry name" value="RhiE-like_linker"/>
</dbReference>
<dbReference type="SMART" id="SM00826">
    <property type="entry name" value="PKS_DH"/>
    <property type="match status" value="3"/>
</dbReference>
<reference evidence="14" key="1">
    <citation type="submission" date="2012-06" db="EMBL/GenBank/DDBJ databases">
        <title>Biosynthesis of the Respiratory Toxin Bongkrekic Acid in the Pathogenic Bacterium Burkholderia gladioli.</title>
        <authorList>
            <person name="Moebius N."/>
            <person name="Ross C."/>
            <person name="Scherlach K."/>
            <person name="Rohm B."/>
            <person name="Roth M."/>
            <person name="Hertweck C."/>
        </authorList>
    </citation>
    <scope>NUCLEOTIDE SEQUENCE</scope>
    <source>
        <strain evidence="14">DMSZ11318</strain>
    </source>
</reference>
<dbReference type="GO" id="GO:0006633">
    <property type="term" value="P:fatty acid biosynthetic process"/>
    <property type="evidence" value="ECO:0007669"/>
    <property type="project" value="InterPro"/>
</dbReference>
<feature type="compositionally biased region" description="Low complexity" evidence="10">
    <location>
        <begin position="330"/>
        <end position="342"/>
    </location>
</feature>
<evidence type="ECO:0000256" key="5">
    <source>
        <dbReference type="ARBA" id="ARBA00022553"/>
    </source>
</evidence>
<dbReference type="PANTHER" id="PTHR43775:SF37">
    <property type="entry name" value="SI:DKEY-61P9.11"/>
    <property type="match status" value="1"/>
</dbReference>
<dbReference type="FunFam" id="3.40.47.10:FF:000019">
    <property type="entry name" value="Polyketide synthase type I"/>
    <property type="match status" value="1"/>
</dbReference>
<dbReference type="InterPro" id="IPR049552">
    <property type="entry name" value="PKS_DH_N"/>
</dbReference>
<dbReference type="Pfam" id="PF00550">
    <property type="entry name" value="PP-binding"/>
    <property type="match status" value="2"/>
</dbReference>
<sequence length="3582" mass="380206">MARPTREEEAYGSDSAKPSSTAPPVRREHRPFAMSFRGNLTMIDYWLVDIDNPLVGAHRVLGQPLLPGLAYIDLIHQIFRERHRDARRLALRNVSIHRPLAVREEQGVLLGVACTEATPGRWRIEITGRAHRDGAAVGDPTRYLTAEMHERSAAGFDARLDIVEVAATARETLDLDEVYARCRELELLHGDFMRARGRLYLDEQAIHVELALGEAARASAAQMLFHPALIDGAAVGASIAAARWQPAGTARALALPLFYEAFEADALLQDACVARIRRDSLRDVNELSYQSIEFFDRQGVKLAELRNLAGKLVRDPSAIDPHRAGPAGHAVTPASAGDAAAAGQVESTPATEATNQTDATDAAEPLAAAANVSRVGMEQFLRRIIGARLRVAPQRLDAQTSYYELGIDSAGMLELVQTIEARLGMTLSPTLLFEHVSIAELAAHLATITAPGRMSDLLDIGHEDRHDAPSGQAGPAAASHVFDGGEAFLRDHRVLDAPALMGVTHPCLVLQAVWRRDALAGEAVGAGERLPLEARNIRFRGGPVTLAEGERAQVAVHVDAASSGAAFKIEHRTDRHPLPRICCDGDFVGTTDVAAPRLDLGALLHAARPLDAAQIEALYASTPQFHLGPLLRTIEAAWRLEDDAQLLRIAIDTSAPKGGLDDYLLDPLALCACYYLHGAQAEAAPPGPAAMAVPLAIERLVVHGRVPARAYVLIRVRTRREGFVAFDANLIDEHGAVLVSLVNATLREVKDPAHLVNADFGAAARAPAPMPVPARRPASGDIAIVGLSGRYPQADSVGEYWENLLAGRDCITEIPDDRWDWRRDFAPSKGQPGKTYSKWGGFLRGVDEFDPLFFHVAPAEARVMDPQERLFLQCAYAALEDAGYTRANVVPNPPADPAEPAGSSRRRARAVGVFVGVMSQEYQLYGAEAQARGLGMASSGSLASIANRVSYFGNFHGPSLAVDTMCSSSLTAIHLACQSLRQGQCAVAIAGGVNVTIHPNKYLMLAQGQFASSDGRCTSFGEGGDGYVPGEGVGAVVLKPLAQAEADGDHIYGVIKGSAINHGGRTSGYTVPNPQLQAQVIDEALRESGVHPRAISYIEAHGTGTSLGDPIEIAGLVQAFGEHTRDRQFCAIGSAKSNVGHCESAAGMAGLTKLLLQMKHGTLVKSLHSETLNPHIDFAATPFVVPQQAQPWQRPVLKLDDGEEREYPRVAGLSSFGAGGANAHLIVEEYVAPARAETAASDAAPVLVVLSARNEARLREQAARLAAYLDAHAEVELADLAYTLQVGREAMSTRLAMVTTSVEALREALARHARGEDAVAGLHLGDTKADPAGATDEAEQADLPDEWRGQAGQAEQEAQAAQAEQAALRELDGLARRWVRGLPVEWTRLHERRVDRPRRIALPTYPFARERYWVPSPEAAPAARDGAAPLHPLVHRNSSDFGEQRFSTTLSAEAFFLRDHVVRGECVLPGVVQLEWARAAVKLALGGQRGTAPIGLEQVSWLRPLVVSAAREIHIALDEEHDGRIAYEIYADGDSEDGSGEAVVYSRGWARVSAAAQEPVPAPLDLDAIRARCTDTIDVDACYARFDAAGLAYGPSFRGLEALHAGPDLVLARIAAPRPEASTGLDWLPGLLDAALQASAGLPGSADRLALPFAVGAVRAWGEMPTRAHALVRRSGEAGTAGLDVTIADDSGAVRLRFEAVSLRAVDRPDLARTLLWAPRWEPAALIAERAAGRPRHVVIVLDGARLADAPDGDRFPAGWREALGEARDERLDAPGTLAQRYERYALDLLERIRDTMAAAGTHGEVLLQLVVPAQGEGAVLQGLRGLLGSARQEYPQLTPQLVAVDTWGGLALRLHDEARAARPARVVRHGGQGREVLGFEAVEPPQAGGIASLWRDAGVYWIVGGLGGLGRVLARAAARAVREPVLVLSGRRAATPDQEAFLAELRGLGARAEYRPVDVADESALSALAAQIVARHGALHGVVQGAGVLRDGLLAHKSVAQAAQVLHPKVAGVAALDAATRDIALDWMMLCSSASAVLGNVGQTDYAAANGFLDAFAGYREALAAEGRRHGRTLSLGWPLWAEGGMQVDADTQARMLRALGMRALPSEAGVAAFAQALALRAPHLLVLHGDRERLLRGVSEAWPLQAGGAAIDTETGGEFDPAIAPGSAPAAADGALPRQIERMLTALVSEHLQIAQQELERRTPFSEFGFDSIKATSFVDVLNRRYGLALSPTVLFEAPTLATLATHLAVEHGALLAAAFTPAPASATAVVVETPAASPEPSGSSSSPVPPGRRAALRRRGARAGADSSHAVPAAVPAAVEPIAIIGVSGSFPQSPDLDAFWANLEAGRDCIGELPQWRWNGNAPERPYAAGVLDDIDAFDPLFFGISPREAQGMDPQQRLLMTYVHKAIEDAGYSVEQLSGSATALIVGTGHTGYGELLGQAGVAVTGSSAAGLVGSMGPNRMSYWLNWHGPSEPVETACSSSLVAIHRAVMLLRAGQCEQAVVGGINTLLSRDAQDSFAQAGMLSPQGRCRTFSASADGYVRGEGVGMLFLKPLAAAERDGDHIYGLVAGSAENHGGRANSLTAPNPVAQARLIEQALHMAGIDPRTLGYIEAHGTGTPLGDPIEIEGLKRAIRAVCGEAAPPADSIGLGSVKSNIGHLEMAAGVAGVLKVLLQMRHARLVRSLHADTLNPQIRLAGSPFYVVGENRAWPRPVDTAGRPLPRRAGVSSFGFGGVNAHVVLEEYLAPARAATPVTGPVAVLLSARDDERLREQAARLLAHLERHDENLADLAWTLQVGRDAMNARLAIVVESNQALREALAALLRGETAIPGLYRGELKGGQAALAVFEADEELQEAIGKWIARGKLGKLAELWVQGLPVEWARLHGQGERGGEARRPRRLALPTYPFARERYWAPSRAPGAARGAPAWLHPLVHRNTADLGEQRFSTTLSGEEFFLRDHVVRGRRVVPGVAQLEWARAAVALALGRAGARATIRLEDVSWLRPLAIDGRTEVHIGLAEEEDGRIAWEIYREDGERAVVHGQGWAVRELDRPGDAAPVIDLAALGAQCTRELDADACYARFVAAGLAYGPSFRALKAVRAGEGLAIGELEGDAAVATGCDWLPNLVDSALQSSLALADPAGGLSLPFAVGAVRAWGEVPSRGYAVVQVAHAQAPSGMHQLDVTIVDAQGQVRLMLERVMLRAADGTPPARTLLLAPQWQAAPLAVDAAAPARAYAEHRVLVLDGDALADAPGTGDPLRSLQQALPAAHCLAIQAGGPLAARYPRYAQALLEQLRQLMREGGSEGGDLLMQVVVPTHGEAAVLRGLHGLLRSARQEFPRLVPQLVMAGSWQGLARRLGEEAATHTPAALVRDGAQGRETLGFVPRGELAGSDHAAPLPWRDGGVYWITGGLGGLGRVFAQAIAETVREPVLVLSGRGEATADQQAFAGTLRALGARVDYRRLDVGDAAGVAALAREVTARHGALHGVIHAAGVLEDGLLPHKDDEQVARVLWPKVAGAVALDEATRDIALDWLVFCSSAVGVLGNLGQTDYAAANGFMDAYAAHRDTLVAAGNGTAAACR</sequence>
<feature type="active site" description="Proton donor; for dehydratase activity" evidence="9">
    <location>
        <position position="1633"/>
    </location>
</feature>
<feature type="domain" description="Ketosynthase family 3 (KS3)" evidence="12">
    <location>
        <begin position="779"/>
        <end position="1229"/>
    </location>
</feature>
<keyword evidence="3" id="KW-0596">Phosphopantetheine</keyword>
<feature type="domain" description="PKS/mFAS DH" evidence="13">
    <location>
        <begin position="462"/>
        <end position="755"/>
    </location>
</feature>
<dbReference type="InterPro" id="IPR018201">
    <property type="entry name" value="Ketoacyl_synth_AS"/>
</dbReference>
<dbReference type="Gene3D" id="1.10.1240.100">
    <property type="match status" value="2"/>
</dbReference>
<feature type="region of interest" description="N-terminal hotdog fold" evidence="9">
    <location>
        <begin position="2934"/>
        <end position="3055"/>
    </location>
</feature>
<evidence type="ECO:0000256" key="2">
    <source>
        <dbReference type="ARBA" id="ARBA00004792"/>
    </source>
</evidence>
<feature type="region of interest" description="Disordered" evidence="10">
    <location>
        <begin position="317"/>
        <end position="358"/>
    </location>
</feature>
<feature type="compositionally biased region" description="Low complexity" evidence="10">
    <location>
        <begin position="2274"/>
        <end position="2289"/>
    </location>
</feature>
<gene>
    <name evidence="14" type="primary">bonB</name>
</gene>
<dbReference type="SUPFAM" id="SSF47336">
    <property type="entry name" value="ACP-like"/>
    <property type="match status" value="2"/>
</dbReference>
<evidence type="ECO:0000256" key="1">
    <source>
        <dbReference type="ARBA" id="ARBA00004496"/>
    </source>
</evidence>
<dbReference type="InterPro" id="IPR014030">
    <property type="entry name" value="Ketoacyl_synth_N"/>
</dbReference>
<feature type="active site" description="Proton acceptor; for dehydratase activity" evidence="9">
    <location>
        <position position="1460"/>
    </location>
</feature>
<dbReference type="InterPro" id="IPR036291">
    <property type="entry name" value="NAD(P)-bd_dom_sf"/>
</dbReference>
<dbReference type="InterPro" id="IPR020807">
    <property type="entry name" value="PKS_DH"/>
</dbReference>
<feature type="domain" description="PKS/mFAS DH" evidence="13">
    <location>
        <begin position="8"/>
        <end position="319"/>
    </location>
</feature>
<dbReference type="PROSITE" id="PS00606">
    <property type="entry name" value="KS3_1"/>
    <property type="match status" value="1"/>
</dbReference>
<keyword evidence="7" id="KW-0677">Repeat</keyword>
<feature type="region of interest" description="C-terminal hotdog fold" evidence="9">
    <location>
        <begin position="608"/>
        <end position="755"/>
    </location>
</feature>
<feature type="domain" description="Carrier" evidence="11">
    <location>
        <begin position="2177"/>
        <end position="2254"/>
    </location>
</feature>
<feature type="domain" description="Carrier" evidence="11">
    <location>
        <begin position="375"/>
        <end position="449"/>
    </location>
</feature>
<feature type="region of interest" description="N-terminal hotdog fold" evidence="9">
    <location>
        <begin position="462"/>
        <end position="594"/>
    </location>
</feature>
<evidence type="ECO:0000259" key="11">
    <source>
        <dbReference type="PROSITE" id="PS50075"/>
    </source>
</evidence>
<dbReference type="GO" id="GO:0071770">
    <property type="term" value="P:DIM/DIP cell wall layer assembly"/>
    <property type="evidence" value="ECO:0007669"/>
    <property type="project" value="TreeGrafter"/>
</dbReference>